<evidence type="ECO:0000313" key="3">
    <source>
        <dbReference type="Proteomes" id="UP000008068"/>
    </source>
</evidence>
<proteinExistence type="predicted"/>
<reference evidence="3" key="1">
    <citation type="submission" date="2011-07" db="EMBL/GenBank/DDBJ databases">
        <authorList>
            <consortium name="Caenorhabditis brenneri Sequencing and Analysis Consortium"/>
            <person name="Wilson R.K."/>
        </authorList>
    </citation>
    <scope>NUCLEOTIDE SEQUENCE [LARGE SCALE GENOMIC DNA]</scope>
    <source>
        <strain evidence="3">PB2801</strain>
    </source>
</reference>
<dbReference type="Proteomes" id="UP000008068">
    <property type="component" value="Unassembled WGS sequence"/>
</dbReference>
<keyword evidence="3" id="KW-1185">Reference proteome</keyword>
<feature type="domain" description="F-box" evidence="1">
    <location>
        <begin position="79"/>
        <end position="126"/>
    </location>
</feature>
<name>G0MJD8_CAEBE</name>
<accession>G0MJD8</accession>
<dbReference type="AlphaFoldDB" id="G0MJD8"/>
<dbReference type="eggNOG" id="ENOG502TFE5">
    <property type="taxonomic scope" value="Eukaryota"/>
</dbReference>
<dbReference type="OMA" id="TINHRID"/>
<gene>
    <name evidence="2" type="ORF">CAEBREN_08104</name>
</gene>
<dbReference type="Pfam" id="PF00646">
    <property type="entry name" value="F-box"/>
    <property type="match status" value="1"/>
</dbReference>
<organism evidence="3">
    <name type="scientific">Caenorhabditis brenneri</name>
    <name type="common">Nematode worm</name>
    <dbReference type="NCBI Taxonomy" id="135651"/>
    <lineage>
        <taxon>Eukaryota</taxon>
        <taxon>Metazoa</taxon>
        <taxon>Ecdysozoa</taxon>
        <taxon>Nematoda</taxon>
        <taxon>Chromadorea</taxon>
        <taxon>Rhabditida</taxon>
        <taxon>Rhabditina</taxon>
        <taxon>Rhabditomorpha</taxon>
        <taxon>Rhabditoidea</taxon>
        <taxon>Rhabditidae</taxon>
        <taxon>Peloderinae</taxon>
        <taxon>Caenorhabditis</taxon>
    </lineage>
</organism>
<dbReference type="HOGENOM" id="CLU_052088_0_0_1"/>
<evidence type="ECO:0000313" key="2">
    <source>
        <dbReference type="EMBL" id="EGT32430.1"/>
    </source>
</evidence>
<dbReference type="OrthoDB" id="5776267at2759"/>
<protein>
    <recommendedName>
        <fullName evidence="1">F-box domain-containing protein</fullName>
    </recommendedName>
</protein>
<dbReference type="InParanoid" id="G0MJD8"/>
<dbReference type="PROSITE" id="PS50181">
    <property type="entry name" value="FBOX"/>
    <property type="match status" value="1"/>
</dbReference>
<sequence>MAPSIASKMIEAEGIEKLDHLIGAISIPPVYTSNPTTVTIISRSKAFIYSGEPLRRHLMEQLMEQQPMGWNPPPPIQDIFPLLKLPENALKRVLELFECVDLIDFSLCSRSCKLLTQTINHRIDSIDLSVMANNTMIMLKSGLDSRAIIDFESTWPYYLQTTFRFINRIRILVCKQGEIYYCRNSIPLQGPLTLPIKPITDYLIELFEAPLNIVVIPTGFNLRAVLPEFIKCESLEVAGVPYMAPDDMRYLFETIKPNGRFSLKVRNGAYFYPPELPLFFDVDNLEMINTAEWMTGEIFLRLSCNRIRLSYCQLRAQDLEGFVLQWYFSNSTHMEYVEVWHNVTPGLMTFKNCLVRMPDNLLRGRYYNNTPTTYIDCNSGLDMIRKDGTIATVLACTRSFHFIIWKERFPAYGGTQLFLV</sequence>
<evidence type="ECO:0000259" key="1">
    <source>
        <dbReference type="PROSITE" id="PS50181"/>
    </source>
</evidence>
<dbReference type="PANTHER" id="PTHR21503">
    <property type="entry name" value="F-BOX-CONTAINING HYPOTHETICAL PROTEIN C.ELEGANS"/>
    <property type="match status" value="1"/>
</dbReference>
<dbReference type="EMBL" id="GL379797">
    <property type="protein sequence ID" value="EGT32430.1"/>
    <property type="molecule type" value="Genomic_DNA"/>
</dbReference>
<dbReference type="PANTHER" id="PTHR21503:SF8">
    <property type="entry name" value="F-BOX ASSOCIATED DOMAIN-CONTAINING PROTEIN-RELATED"/>
    <property type="match status" value="1"/>
</dbReference>
<dbReference type="InterPro" id="IPR001810">
    <property type="entry name" value="F-box_dom"/>
</dbReference>